<dbReference type="PATRIC" id="fig|1608419.3.peg.788"/>
<reference evidence="2 3" key="1">
    <citation type="submission" date="2015-02" db="EMBL/GenBank/DDBJ databases">
        <authorList>
            <person name="Slaby B."/>
            <person name="Hentschel U."/>
        </authorList>
    </citation>
    <scope>NUCLEOTIDE SEQUENCE [LARGE SCALE GENOMIC DNA]</scope>
    <source>
        <strain evidence="2">15L</strain>
    </source>
</reference>
<name>A0A0G8ASK0_9SYNE</name>
<organism evidence="2 3">
    <name type="scientific">Candidatus Synechococcus spongiarum 15L</name>
    <dbReference type="NCBI Taxonomy" id="1608419"/>
    <lineage>
        <taxon>Bacteria</taxon>
        <taxon>Bacillati</taxon>
        <taxon>Cyanobacteriota</taxon>
        <taxon>Cyanophyceae</taxon>
        <taxon>Synechococcales</taxon>
        <taxon>Synechococcaceae</taxon>
        <taxon>Synechococcus</taxon>
    </lineage>
</organism>
<gene>
    <name evidence="2" type="ORF">TQ37_08150</name>
</gene>
<proteinExistence type="predicted"/>
<evidence type="ECO:0000256" key="1">
    <source>
        <dbReference type="SAM" id="MobiDB-lite"/>
    </source>
</evidence>
<sequence length="184" mass="19810">MRWRRRSKGWNRSFGGRKNASQPERAVYLRTLGNLGNPSEVRGVLSMSRLAKDPEEKALTASQVERAHQMLPFLYSEVVKLSSGSKALLFAAQDSGGAYSELHMSAGERAILRLSQDIAQLKGAHPHRRIGSGAAFMGATASHGAIAATGAAQRSAGDRHDPQPGGAGLGAEERPHFSRTRPDR</sequence>
<dbReference type="STRING" id="431041.FLM9_501"/>
<feature type="region of interest" description="Disordered" evidence="1">
    <location>
        <begin position="1"/>
        <end position="21"/>
    </location>
</feature>
<evidence type="ECO:0000313" key="3">
    <source>
        <dbReference type="Proteomes" id="UP000035037"/>
    </source>
</evidence>
<dbReference type="Proteomes" id="UP000035037">
    <property type="component" value="Unassembled WGS sequence"/>
</dbReference>
<reference evidence="2 3" key="2">
    <citation type="submission" date="2015-05" db="EMBL/GenBank/DDBJ databases">
        <title>Lifestyle Evolution in Cyanobacterial Symbionts of Sponges.</title>
        <authorList>
            <person name="Burgsdorf I."/>
            <person name="Slaby B.M."/>
            <person name="Handley K.M."/>
            <person name="Haber M."/>
            <person name="Blom J."/>
            <person name="Marshall C.W."/>
            <person name="Gilbert J.A."/>
            <person name="Hentschel U."/>
            <person name="Steindler L."/>
        </authorList>
    </citation>
    <scope>NUCLEOTIDE SEQUENCE [LARGE SCALE GENOMIC DNA]</scope>
    <source>
        <strain evidence="2">15L</strain>
    </source>
</reference>
<protein>
    <submittedName>
        <fullName evidence="2">Uncharacterized protein</fullName>
    </submittedName>
</protein>
<feature type="compositionally biased region" description="Basic and acidic residues" evidence="1">
    <location>
        <begin position="171"/>
        <end position="184"/>
    </location>
</feature>
<comment type="caution">
    <text evidence="2">The sequence shown here is derived from an EMBL/GenBank/DDBJ whole genome shotgun (WGS) entry which is preliminary data.</text>
</comment>
<dbReference type="AlphaFoldDB" id="A0A0G8ASK0"/>
<feature type="region of interest" description="Disordered" evidence="1">
    <location>
        <begin position="147"/>
        <end position="184"/>
    </location>
</feature>
<dbReference type="EMBL" id="JYFQ01000164">
    <property type="protein sequence ID" value="KKZ10878.1"/>
    <property type="molecule type" value="Genomic_DNA"/>
</dbReference>
<accession>A0A0G8ASK0</accession>
<evidence type="ECO:0000313" key="2">
    <source>
        <dbReference type="EMBL" id="KKZ10878.1"/>
    </source>
</evidence>